<organism evidence="2 3">
    <name type="scientific">Cerasibacillus terrae</name>
    <dbReference type="NCBI Taxonomy" id="2498845"/>
    <lineage>
        <taxon>Bacteria</taxon>
        <taxon>Bacillati</taxon>
        <taxon>Bacillota</taxon>
        <taxon>Bacilli</taxon>
        <taxon>Bacillales</taxon>
        <taxon>Bacillaceae</taxon>
        <taxon>Cerasibacillus</taxon>
    </lineage>
</organism>
<dbReference type="OrthoDB" id="2390014at2"/>
<keyword evidence="1" id="KW-1133">Transmembrane helix</keyword>
<keyword evidence="3" id="KW-1185">Reference proteome</keyword>
<dbReference type="EMBL" id="VDUW01000001">
    <property type="protein sequence ID" value="TXL67562.1"/>
    <property type="molecule type" value="Genomic_DNA"/>
</dbReference>
<reference evidence="2 3" key="1">
    <citation type="submission" date="2019-06" db="EMBL/GenBank/DDBJ databases">
        <title>Cerasibacillus sp. nov., isolated from maize field.</title>
        <authorList>
            <person name="Lin S.-Y."/>
            <person name="Tsai C.-F."/>
            <person name="Young C.-C."/>
        </authorList>
    </citation>
    <scope>NUCLEOTIDE SEQUENCE [LARGE SCALE GENOMIC DNA]</scope>
    <source>
        <strain evidence="2 3">CC-CFT480</strain>
    </source>
</reference>
<gene>
    <name evidence="2" type="ORF">FHP05_00660</name>
</gene>
<feature type="transmembrane region" description="Helical" evidence="1">
    <location>
        <begin position="6"/>
        <end position="23"/>
    </location>
</feature>
<proteinExistence type="predicted"/>
<accession>A0A5C8P2G8</accession>
<evidence type="ECO:0000313" key="2">
    <source>
        <dbReference type="EMBL" id="TXL67562.1"/>
    </source>
</evidence>
<comment type="caution">
    <text evidence="2">The sequence shown here is derived from an EMBL/GenBank/DDBJ whole genome shotgun (WGS) entry which is preliminary data.</text>
</comment>
<sequence>MNNRMLLTVAAAVAVGTGTYYLYQKMRNNEEAMDTLHYAGIPDQVGTNEIDDIENAKMVSEGSQFGVQYYNDVKEGNYQ</sequence>
<name>A0A5C8P2G8_9BACI</name>
<keyword evidence="1" id="KW-0472">Membrane</keyword>
<keyword evidence="1" id="KW-0812">Transmembrane</keyword>
<protein>
    <submittedName>
        <fullName evidence="2">Uncharacterized protein</fullName>
    </submittedName>
</protein>
<dbReference type="Proteomes" id="UP000321574">
    <property type="component" value="Unassembled WGS sequence"/>
</dbReference>
<evidence type="ECO:0000256" key="1">
    <source>
        <dbReference type="SAM" id="Phobius"/>
    </source>
</evidence>
<dbReference type="AlphaFoldDB" id="A0A5C8P2G8"/>
<dbReference type="RefSeq" id="WP_147665091.1">
    <property type="nucleotide sequence ID" value="NZ_VDUW01000001.1"/>
</dbReference>
<evidence type="ECO:0000313" key="3">
    <source>
        <dbReference type="Proteomes" id="UP000321574"/>
    </source>
</evidence>